<reference evidence="2" key="2">
    <citation type="submission" date="2015-01" db="EMBL/GenBank/DDBJ databases">
        <title>Evolutionary Origins and Diversification of the Mycorrhizal Mutualists.</title>
        <authorList>
            <consortium name="DOE Joint Genome Institute"/>
            <consortium name="Mycorrhizal Genomics Consortium"/>
            <person name="Kohler A."/>
            <person name="Kuo A."/>
            <person name="Nagy L.G."/>
            <person name="Floudas D."/>
            <person name="Copeland A."/>
            <person name="Barry K.W."/>
            <person name="Cichocki N."/>
            <person name="Veneault-Fourrey C."/>
            <person name="LaButti K."/>
            <person name="Lindquist E.A."/>
            <person name="Lipzen A."/>
            <person name="Lundell T."/>
            <person name="Morin E."/>
            <person name="Murat C."/>
            <person name="Riley R."/>
            <person name="Ohm R."/>
            <person name="Sun H."/>
            <person name="Tunlid A."/>
            <person name="Henrissat B."/>
            <person name="Grigoriev I.V."/>
            <person name="Hibbett D.S."/>
            <person name="Martin F."/>
        </authorList>
    </citation>
    <scope>NUCLEOTIDE SEQUENCE [LARGE SCALE GENOMIC DNA]</scope>
    <source>
        <strain evidence="2">Marx 270</strain>
    </source>
</reference>
<gene>
    <name evidence="1" type="ORF">M404DRAFT_1000916</name>
</gene>
<evidence type="ECO:0000313" key="1">
    <source>
        <dbReference type="EMBL" id="KIO04100.1"/>
    </source>
</evidence>
<dbReference type="Proteomes" id="UP000054217">
    <property type="component" value="Unassembled WGS sequence"/>
</dbReference>
<keyword evidence="2" id="KW-1185">Reference proteome</keyword>
<organism evidence="1 2">
    <name type="scientific">Pisolithus tinctorius Marx 270</name>
    <dbReference type="NCBI Taxonomy" id="870435"/>
    <lineage>
        <taxon>Eukaryota</taxon>
        <taxon>Fungi</taxon>
        <taxon>Dikarya</taxon>
        <taxon>Basidiomycota</taxon>
        <taxon>Agaricomycotina</taxon>
        <taxon>Agaricomycetes</taxon>
        <taxon>Agaricomycetidae</taxon>
        <taxon>Boletales</taxon>
        <taxon>Sclerodermatineae</taxon>
        <taxon>Pisolithaceae</taxon>
        <taxon>Pisolithus</taxon>
    </lineage>
</organism>
<dbReference type="AlphaFoldDB" id="A0A0C3NT72"/>
<proteinExistence type="predicted"/>
<feature type="non-terminal residue" evidence="1">
    <location>
        <position position="1"/>
    </location>
</feature>
<name>A0A0C3NT72_PISTI</name>
<dbReference type="OrthoDB" id="5125733at2759"/>
<accession>A0A0C3NT72</accession>
<sequence>RRLTVESDIIAAITAFLNVVVKREPAGGDPKKSFRFGMWIRYLDNSLLWQPSLREALARRTVADGDHTRWPSWAWTGWKGVVQYGGESLMLYGFDFAMPATSNESLVTAWHMVDEDGRAVRLDAKMILASWIADRTNP</sequence>
<reference evidence="1 2" key="1">
    <citation type="submission" date="2014-04" db="EMBL/GenBank/DDBJ databases">
        <authorList>
            <consortium name="DOE Joint Genome Institute"/>
            <person name="Kuo A."/>
            <person name="Kohler A."/>
            <person name="Costa M.D."/>
            <person name="Nagy L.G."/>
            <person name="Floudas D."/>
            <person name="Copeland A."/>
            <person name="Barry K.W."/>
            <person name="Cichocki N."/>
            <person name="Veneault-Fourrey C."/>
            <person name="LaButti K."/>
            <person name="Lindquist E.A."/>
            <person name="Lipzen A."/>
            <person name="Lundell T."/>
            <person name="Morin E."/>
            <person name="Murat C."/>
            <person name="Sun H."/>
            <person name="Tunlid A."/>
            <person name="Henrissat B."/>
            <person name="Grigoriev I.V."/>
            <person name="Hibbett D.S."/>
            <person name="Martin F."/>
            <person name="Nordberg H.P."/>
            <person name="Cantor M.N."/>
            <person name="Hua S.X."/>
        </authorList>
    </citation>
    <scope>NUCLEOTIDE SEQUENCE [LARGE SCALE GENOMIC DNA]</scope>
    <source>
        <strain evidence="1 2">Marx 270</strain>
    </source>
</reference>
<protein>
    <submittedName>
        <fullName evidence="1">Uncharacterized protein</fullName>
    </submittedName>
</protein>
<dbReference type="HOGENOM" id="CLU_1860053_0_0_1"/>
<dbReference type="EMBL" id="KN831973">
    <property type="protein sequence ID" value="KIO04100.1"/>
    <property type="molecule type" value="Genomic_DNA"/>
</dbReference>
<evidence type="ECO:0000313" key="2">
    <source>
        <dbReference type="Proteomes" id="UP000054217"/>
    </source>
</evidence>
<dbReference type="InParanoid" id="A0A0C3NT72"/>